<protein>
    <recommendedName>
        <fullName evidence="3">DUF5134 domain-containing protein</fullName>
    </recommendedName>
</protein>
<evidence type="ECO:0000313" key="1">
    <source>
        <dbReference type="EMBL" id="APE34745.1"/>
    </source>
</evidence>
<accession>A0A1J0VRV7</accession>
<gene>
    <name evidence="1" type="ORF">BOX37_13205</name>
</gene>
<sequence>MAAMIAGCMLCALHLWSLPSVRDWTLAATMNLGMIAIHIAMAGDHSTHQMPHHGPSHSGLSTVPLDVALLVATTESVLAIGVLVWRSVAAHCGRVGMLTALQRLPSTSRSGRTIRISRK</sequence>
<evidence type="ECO:0008006" key="3">
    <source>
        <dbReference type="Google" id="ProtNLM"/>
    </source>
</evidence>
<dbReference type="EMBL" id="CP018082">
    <property type="protein sequence ID" value="APE34745.1"/>
    <property type="molecule type" value="Genomic_DNA"/>
</dbReference>
<dbReference type="Proteomes" id="UP000183810">
    <property type="component" value="Chromosome"/>
</dbReference>
<dbReference type="AlphaFoldDB" id="A0A1J0VRV7"/>
<evidence type="ECO:0000313" key="2">
    <source>
        <dbReference type="Proteomes" id="UP000183810"/>
    </source>
</evidence>
<proteinExistence type="predicted"/>
<reference evidence="1" key="1">
    <citation type="submission" date="2016-11" db="EMBL/GenBank/DDBJ databases">
        <authorList>
            <person name="Jaros S."/>
            <person name="Januszkiewicz K."/>
            <person name="Wedrychowicz H."/>
        </authorList>
    </citation>
    <scope>NUCLEOTIDE SEQUENCE [LARGE SCALE GENOMIC DNA]</scope>
    <source>
        <strain evidence="1">Y48</strain>
    </source>
</reference>
<organism evidence="1 2">
    <name type="scientific">Nocardia mangyaensis</name>
    <dbReference type="NCBI Taxonomy" id="2213200"/>
    <lineage>
        <taxon>Bacteria</taxon>
        <taxon>Bacillati</taxon>
        <taxon>Actinomycetota</taxon>
        <taxon>Actinomycetes</taxon>
        <taxon>Mycobacteriales</taxon>
        <taxon>Nocardiaceae</taxon>
        <taxon>Nocardia</taxon>
    </lineage>
</organism>
<name>A0A1J0VRV7_9NOCA</name>
<keyword evidence="2" id="KW-1185">Reference proteome</keyword>
<dbReference type="KEGG" id="nsl:BOX37_13205"/>